<evidence type="ECO:0000259" key="5">
    <source>
        <dbReference type="PROSITE" id="PS50600"/>
    </source>
</evidence>
<sequence length="230" mass="26819">MEPSSCIEMVMVSLVRHVLNREEVERYQRDVYCVPSEILTLMFETYGTNYLDKKMKKHHLVSSLKDQGYMELLDKEKLKTTSACNILDQLRVWAGVPSILKKNANTLQLRHVDVPKQPNPTDCGVYVMKWMELLDTAGIAGSYMFQTRYAIEEWDQDQLDEFRKEIVVKVLFSKHSTLRVEAMNQVQSMNMESITEARERAKSRRQTRPSAALKSPYRQPSTAELEKRHQ</sequence>
<evidence type="ECO:0000313" key="7">
    <source>
        <dbReference type="Proteomes" id="UP001341840"/>
    </source>
</evidence>
<feature type="domain" description="Ubiquitin-like protease family profile" evidence="5">
    <location>
        <begin position="1"/>
        <end position="134"/>
    </location>
</feature>
<dbReference type="Gene3D" id="3.40.395.10">
    <property type="entry name" value="Adenoviral Proteinase, Chain A"/>
    <property type="match status" value="1"/>
</dbReference>
<protein>
    <recommendedName>
        <fullName evidence="5">Ubiquitin-like protease family profile domain-containing protein</fullName>
    </recommendedName>
</protein>
<dbReference type="InterPro" id="IPR038765">
    <property type="entry name" value="Papain-like_cys_pep_sf"/>
</dbReference>
<dbReference type="SUPFAM" id="SSF54001">
    <property type="entry name" value="Cysteine proteinases"/>
    <property type="match status" value="1"/>
</dbReference>
<keyword evidence="3" id="KW-0378">Hydrolase</keyword>
<gene>
    <name evidence="6" type="ORF">PIB30_037596</name>
</gene>
<proteinExistence type="inferred from homology"/>
<dbReference type="InterPro" id="IPR003653">
    <property type="entry name" value="Peptidase_C48_C"/>
</dbReference>
<evidence type="ECO:0000256" key="2">
    <source>
        <dbReference type="ARBA" id="ARBA00022670"/>
    </source>
</evidence>
<keyword evidence="2" id="KW-0645">Protease</keyword>
<evidence type="ECO:0000256" key="1">
    <source>
        <dbReference type="ARBA" id="ARBA00005234"/>
    </source>
</evidence>
<dbReference type="Proteomes" id="UP001341840">
    <property type="component" value="Unassembled WGS sequence"/>
</dbReference>
<evidence type="ECO:0000313" key="6">
    <source>
        <dbReference type="EMBL" id="MED6183410.1"/>
    </source>
</evidence>
<dbReference type="EMBL" id="JASCZI010181432">
    <property type="protein sequence ID" value="MED6183410.1"/>
    <property type="molecule type" value="Genomic_DNA"/>
</dbReference>
<dbReference type="PROSITE" id="PS50600">
    <property type="entry name" value="ULP_PROTEASE"/>
    <property type="match status" value="1"/>
</dbReference>
<evidence type="ECO:0000256" key="4">
    <source>
        <dbReference type="SAM" id="MobiDB-lite"/>
    </source>
</evidence>
<reference evidence="6 7" key="1">
    <citation type="journal article" date="2023" name="Plants (Basel)">
        <title>Bridging the Gap: Combining Genomics and Transcriptomics Approaches to Understand Stylosanthes scabra, an Orphan Legume from the Brazilian Caatinga.</title>
        <authorList>
            <person name="Ferreira-Neto J.R.C."/>
            <person name="da Silva M.D."/>
            <person name="Binneck E."/>
            <person name="de Melo N.F."/>
            <person name="da Silva R.H."/>
            <person name="de Melo A.L.T.M."/>
            <person name="Pandolfi V."/>
            <person name="Bustamante F.O."/>
            <person name="Brasileiro-Vidal A.C."/>
            <person name="Benko-Iseppon A.M."/>
        </authorList>
    </citation>
    <scope>NUCLEOTIDE SEQUENCE [LARGE SCALE GENOMIC DNA]</scope>
    <source>
        <tissue evidence="6">Leaves</tissue>
    </source>
</reference>
<keyword evidence="7" id="KW-1185">Reference proteome</keyword>
<comment type="similarity">
    <text evidence="1">Belongs to the peptidase C48 family.</text>
</comment>
<comment type="caution">
    <text evidence="6">The sequence shown here is derived from an EMBL/GenBank/DDBJ whole genome shotgun (WGS) entry which is preliminary data.</text>
</comment>
<organism evidence="6 7">
    <name type="scientific">Stylosanthes scabra</name>
    <dbReference type="NCBI Taxonomy" id="79078"/>
    <lineage>
        <taxon>Eukaryota</taxon>
        <taxon>Viridiplantae</taxon>
        <taxon>Streptophyta</taxon>
        <taxon>Embryophyta</taxon>
        <taxon>Tracheophyta</taxon>
        <taxon>Spermatophyta</taxon>
        <taxon>Magnoliopsida</taxon>
        <taxon>eudicotyledons</taxon>
        <taxon>Gunneridae</taxon>
        <taxon>Pentapetalae</taxon>
        <taxon>rosids</taxon>
        <taxon>fabids</taxon>
        <taxon>Fabales</taxon>
        <taxon>Fabaceae</taxon>
        <taxon>Papilionoideae</taxon>
        <taxon>50 kb inversion clade</taxon>
        <taxon>dalbergioids sensu lato</taxon>
        <taxon>Dalbergieae</taxon>
        <taxon>Pterocarpus clade</taxon>
        <taxon>Stylosanthes</taxon>
    </lineage>
</organism>
<name>A0ABU6WFU6_9FABA</name>
<dbReference type="Pfam" id="PF02902">
    <property type="entry name" value="Peptidase_C48"/>
    <property type="match status" value="1"/>
</dbReference>
<evidence type="ECO:0000256" key="3">
    <source>
        <dbReference type="ARBA" id="ARBA00022801"/>
    </source>
</evidence>
<feature type="region of interest" description="Disordered" evidence="4">
    <location>
        <begin position="194"/>
        <end position="230"/>
    </location>
</feature>
<accession>A0ABU6WFU6</accession>